<dbReference type="GO" id="GO:0007034">
    <property type="term" value="P:vacuolar transport"/>
    <property type="evidence" value="ECO:0007669"/>
    <property type="project" value="InterPro"/>
</dbReference>
<comment type="caution">
    <text evidence="8">The sequence shown here is derived from an EMBL/GenBank/DDBJ whole genome shotgun (WGS) entry which is preliminary data.</text>
</comment>
<dbReference type="InParanoid" id="A0A218ZFY5"/>
<dbReference type="CDD" id="cd14484">
    <property type="entry name" value="SPX_GDE1_like"/>
    <property type="match status" value="1"/>
</dbReference>
<feature type="region of interest" description="Disordered" evidence="5">
    <location>
        <begin position="590"/>
        <end position="626"/>
    </location>
</feature>
<feature type="compositionally biased region" description="Polar residues" evidence="5">
    <location>
        <begin position="612"/>
        <end position="622"/>
    </location>
</feature>
<keyword evidence="9" id="KW-1185">Reference proteome</keyword>
<dbReference type="InterPro" id="IPR030395">
    <property type="entry name" value="GP_PDE_dom"/>
</dbReference>
<organism evidence="8 9">
    <name type="scientific">Diplocarpon coronariae</name>
    <dbReference type="NCBI Taxonomy" id="2795749"/>
    <lineage>
        <taxon>Eukaryota</taxon>
        <taxon>Fungi</taxon>
        <taxon>Dikarya</taxon>
        <taxon>Ascomycota</taxon>
        <taxon>Pezizomycotina</taxon>
        <taxon>Leotiomycetes</taxon>
        <taxon>Helotiales</taxon>
        <taxon>Drepanopezizaceae</taxon>
        <taxon>Diplocarpon</taxon>
    </lineage>
</organism>
<feature type="region of interest" description="Disordered" evidence="5">
    <location>
        <begin position="886"/>
        <end position="910"/>
    </location>
</feature>
<evidence type="ECO:0000256" key="2">
    <source>
        <dbReference type="ARBA" id="ARBA00022801"/>
    </source>
</evidence>
<feature type="domain" description="GP-PDE" evidence="7">
    <location>
        <begin position="804"/>
        <end position="1132"/>
    </location>
</feature>
<dbReference type="GO" id="GO:0047389">
    <property type="term" value="F:glycerophosphocholine phosphodiesterase activity"/>
    <property type="evidence" value="ECO:0007669"/>
    <property type="project" value="TreeGrafter"/>
</dbReference>
<feature type="repeat" description="ANK" evidence="4">
    <location>
        <begin position="530"/>
        <end position="562"/>
    </location>
</feature>
<feature type="region of interest" description="Disordered" evidence="5">
    <location>
        <begin position="1410"/>
        <end position="1451"/>
    </location>
</feature>
<feature type="compositionally biased region" description="Basic and acidic residues" evidence="5">
    <location>
        <begin position="1442"/>
        <end position="1451"/>
    </location>
</feature>
<dbReference type="EMBL" id="MZNU01000045">
    <property type="protein sequence ID" value="OWP06520.1"/>
    <property type="molecule type" value="Genomic_DNA"/>
</dbReference>
<dbReference type="PANTHER" id="PTHR22958">
    <property type="entry name" value="GLYCEROPHOSPHORYL DIESTER PHOSPHODIESTERASE"/>
    <property type="match status" value="1"/>
</dbReference>
<feature type="compositionally biased region" description="Low complexity" evidence="5">
    <location>
        <begin position="590"/>
        <end position="603"/>
    </location>
</feature>
<keyword evidence="2" id="KW-0378">Hydrolase</keyword>
<dbReference type="Gene3D" id="1.25.40.20">
    <property type="entry name" value="Ankyrin repeat-containing domain"/>
    <property type="match status" value="3"/>
</dbReference>
<dbReference type="PANTHER" id="PTHR22958:SF1">
    <property type="entry name" value="GLYCEROPHOSPHOCHOLINE PHOSPHODIESTERASE GPCPD1"/>
    <property type="match status" value="1"/>
</dbReference>
<dbReference type="PROSITE" id="PS50297">
    <property type="entry name" value="ANK_REP_REGION"/>
    <property type="match status" value="1"/>
</dbReference>
<feature type="compositionally biased region" description="Pro residues" evidence="5">
    <location>
        <begin position="893"/>
        <end position="904"/>
    </location>
</feature>
<gene>
    <name evidence="8" type="ORF">B2J93_7070</name>
</gene>
<dbReference type="PRINTS" id="PR01415">
    <property type="entry name" value="ANKYRIN"/>
</dbReference>
<dbReference type="OrthoDB" id="197419at2759"/>
<dbReference type="SUPFAM" id="SSF51695">
    <property type="entry name" value="PLC-like phosphodiesterases"/>
    <property type="match status" value="1"/>
</dbReference>
<dbReference type="PROSITE" id="PS50088">
    <property type="entry name" value="ANK_REPEAT"/>
    <property type="match status" value="1"/>
</dbReference>
<accession>A0A218ZFY5</accession>
<dbReference type="InterPro" id="IPR002110">
    <property type="entry name" value="Ankyrin_rpt"/>
</dbReference>
<evidence type="ECO:0000256" key="1">
    <source>
        <dbReference type="ARBA" id="ARBA00022737"/>
    </source>
</evidence>
<evidence type="ECO:0000313" key="8">
    <source>
        <dbReference type="EMBL" id="OWP06520.1"/>
    </source>
</evidence>
<dbReference type="InterPro" id="IPR017946">
    <property type="entry name" value="PLC-like_Pdiesterase_TIM-brl"/>
</dbReference>
<sequence length="1451" mass="159088">MKFGRHLLRTQLPEWSASYINYKGLKKLIKAAVATVQTGTDPDLAEFFFTLDRNLEDVDDFYNRKLGDAARRLNLLQERYGSSKGALESLDLHEIEELRGALLELRDQLRKVQWFGDLNRRGFIKITKKLDKKIPNVCTRDRYLASKVDLKPFATNVGGAEMQTTINGLLSILGDIQAAGGATDARSVHSANSTKQGPPRAILNLPTGLLETVDQAIRSDDVPTLAGSLAEVDLGPGDPAMQRLLVNLLQRCISCHAKLSIRYLLQRIQSLDETDDINQRNCLHRLVLSIGRARPAEAGEHGGAALLGAEQGGSRFLTPAASPPLGPARRDLGGEQQPSSLRSDDEHVELLAYVLQSLAPHQRPALESRDTYGRLPLHYAAQFGLVVVCELVMRHMQDWGQFNVEHGIDAPEWQDNEGQAPLHLSVIGGHPLTTQALLRGENWQGQSEQKAAMRRDISKSSAVLAIATRANLTRIVQLLVDAGVDLNWQDPAGETSLHVAARFGHEGCARILLRGSPGQQANVDLTEKTFAWTPLHIAAVDGHLAIVELLVAAGADVHQPDASGWLAREHAALRGHMAIAGKLAEARSAIASPRSAASPGPRSASPPKPSSIGTARSQATKVETTEPVKTFGHRYLTRESMVLVSLGSMDMRKNVPAVRLDRIPLAEAHSTQLDTALSVIVSVHGAQGEPTTIDLPVPENISTEPMVFTAVDATKVKVYFDIVPTYSGHQDHKVGRGVAILGSIKQAIGASRMNLQGDVSVPIMSTDLEVIGTVSFNFLVITPFSHPNMSITTKHTYWKEVSSTMIIGHRGLGKNVASNRSLQLGENTLQSFVAATNLGASYVEFDVQLTKDHVPVIYHDFLVSETGIDAPVHTLTADQFLHVNDAPTRLSRPPTPPRDAPPAPNARGADRVRSLSMGHLLPDVDMAERMKHTRDFKKKGYKANSRGHFIQAPFTTLEEMFVELEEHVGFNIEMKYPMLHESEEHDMDAYAVELNSFCDTVLNKVYDLCKKRKMIFSSFNPDICLLLSFKQPSIPVLFLTDAGTSPVGDIRASSLQEAIRFASRWNLLGVVSAAEPLCNSPRLVKVVKDSGLVCVSYGTLNNDEEKVDLRFHPPAPGPSRLAMNDGMSIDRSTTCVWPDFTIEGTGVFLGIGQMLSRPNLSRASRLRLATLGLTVPPPTCYIPVVIFREKTWTAYLSAEHSLCADVSAHHGVHQGRVLQTRPASPGERVPLPVPPESRVRKCNQLIRQNTRKLDRDIANMRLAENKAKTLIIQANRRAQRNPAQAKQAEKDIRVFARELIRMRKQHNRLVTSKAQLNSVSMQVSEAFAVRKIEGSIRSSVGIMKDVNALVKLPELTGTMRELSQELVKAGIIEEMVGDSLPGELAAAEEDEAAETEVDKVLGEILTDKMRAAGATPTMPEPVKQPAQDEEEDEDAEAMLDQMRGRLEALKS</sequence>
<dbReference type="FunCoup" id="A0A218ZFY5">
    <property type="interactions" value="144"/>
</dbReference>
<feature type="domain" description="SPX" evidence="6">
    <location>
        <begin position="1"/>
        <end position="144"/>
    </location>
</feature>
<dbReference type="STRING" id="503106.A0A218ZFY5"/>
<dbReference type="Proteomes" id="UP000242519">
    <property type="component" value="Unassembled WGS sequence"/>
</dbReference>
<reference evidence="8 9" key="1">
    <citation type="submission" date="2017-04" db="EMBL/GenBank/DDBJ databases">
        <title>Draft genome sequence of Marssonina coronaria NL1: causal agent of apple blotch.</title>
        <authorList>
            <person name="Cheng Q."/>
        </authorList>
    </citation>
    <scope>NUCLEOTIDE SEQUENCE [LARGE SCALE GENOMIC DNA]</scope>
    <source>
        <strain evidence="8 9">NL1</strain>
    </source>
</reference>
<dbReference type="InterPro" id="IPR005024">
    <property type="entry name" value="Snf7_fam"/>
</dbReference>
<keyword evidence="1" id="KW-0677">Repeat</keyword>
<dbReference type="Gene3D" id="6.10.140.1230">
    <property type="match status" value="1"/>
</dbReference>
<dbReference type="PROSITE" id="PS51704">
    <property type="entry name" value="GP_PDE"/>
    <property type="match status" value="1"/>
</dbReference>
<evidence type="ECO:0000256" key="3">
    <source>
        <dbReference type="ARBA" id="ARBA00023043"/>
    </source>
</evidence>
<dbReference type="Pfam" id="PF03105">
    <property type="entry name" value="SPX"/>
    <property type="match status" value="2"/>
</dbReference>
<dbReference type="InterPro" id="IPR057506">
    <property type="entry name" value="C2_GPCPD1"/>
</dbReference>
<keyword evidence="3 4" id="KW-0040">ANK repeat</keyword>
<dbReference type="SUPFAM" id="SSF48403">
    <property type="entry name" value="Ankyrin repeat"/>
    <property type="match status" value="1"/>
</dbReference>
<dbReference type="InterPro" id="IPR036770">
    <property type="entry name" value="Ankyrin_rpt-contain_sf"/>
</dbReference>
<dbReference type="Pfam" id="PF25329">
    <property type="entry name" value="C2_GDE1"/>
    <property type="match status" value="1"/>
</dbReference>
<dbReference type="Pfam" id="PF12796">
    <property type="entry name" value="Ank_2"/>
    <property type="match status" value="1"/>
</dbReference>
<dbReference type="Pfam" id="PF03357">
    <property type="entry name" value="Snf7"/>
    <property type="match status" value="1"/>
</dbReference>
<dbReference type="Gene3D" id="3.20.20.190">
    <property type="entry name" value="Phosphatidylinositol (PI) phosphodiesterase"/>
    <property type="match status" value="1"/>
</dbReference>
<evidence type="ECO:0000313" key="9">
    <source>
        <dbReference type="Proteomes" id="UP000242519"/>
    </source>
</evidence>
<dbReference type="PROSITE" id="PS51382">
    <property type="entry name" value="SPX"/>
    <property type="match status" value="1"/>
</dbReference>
<feature type="compositionally biased region" description="Acidic residues" evidence="5">
    <location>
        <begin position="1427"/>
        <end position="1437"/>
    </location>
</feature>
<dbReference type="InterPro" id="IPR051578">
    <property type="entry name" value="GDPD"/>
</dbReference>
<dbReference type="GO" id="GO:0046475">
    <property type="term" value="P:glycerophospholipid catabolic process"/>
    <property type="evidence" value="ECO:0007669"/>
    <property type="project" value="TreeGrafter"/>
</dbReference>
<evidence type="ECO:0000259" key="7">
    <source>
        <dbReference type="PROSITE" id="PS51704"/>
    </source>
</evidence>
<dbReference type="InterPro" id="IPR004331">
    <property type="entry name" value="SPX_dom"/>
</dbReference>
<name>A0A218ZFY5_9HELO</name>
<dbReference type="Pfam" id="PF03009">
    <property type="entry name" value="GDPD"/>
    <property type="match status" value="1"/>
</dbReference>
<proteinExistence type="predicted"/>
<protein>
    <submittedName>
        <fullName evidence="8">Uncharacterized protein</fullName>
    </submittedName>
</protein>
<dbReference type="SMART" id="SM00248">
    <property type="entry name" value="ANK"/>
    <property type="match status" value="6"/>
</dbReference>
<feature type="region of interest" description="Disordered" evidence="5">
    <location>
        <begin position="317"/>
        <end position="342"/>
    </location>
</feature>
<evidence type="ECO:0000256" key="4">
    <source>
        <dbReference type="PROSITE-ProRule" id="PRU00023"/>
    </source>
</evidence>
<evidence type="ECO:0000259" key="6">
    <source>
        <dbReference type="PROSITE" id="PS51382"/>
    </source>
</evidence>
<evidence type="ECO:0000256" key="5">
    <source>
        <dbReference type="SAM" id="MobiDB-lite"/>
    </source>
</evidence>